<reference evidence="1 2" key="1">
    <citation type="submission" date="2023-09" db="EMBL/GenBank/DDBJ databases">
        <title>Complete Genome and Methylome dissection of Bacillus brevis NEB573 original source of BbsI restriction endonuclease.</title>
        <authorList>
            <person name="Fomenkov A."/>
            <person name="Roberts R.D."/>
        </authorList>
    </citation>
    <scope>NUCLEOTIDE SEQUENCE [LARGE SCALE GENOMIC DNA]</scope>
    <source>
        <strain evidence="1 2">NEB573</strain>
    </source>
</reference>
<gene>
    <name evidence="1" type="ORF">RGB73_02545</name>
</gene>
<dbReference type="EMBL" id="CP134050">
    <property type="protein sequence ID" value="WNC15274.1"/>
    <property type="molecule type" value="Genomic_DNA"/>
</dbReference>
<protein>
    <submittedName>
        <fullName evidence="1">Uncharacterized protein</fullName>
    </submittedName>
</protein>
<name>A0ABY9T5U9_BREBE</name>
<dbReference type="RefSeq" id="WP_310768854.1">
    <property type="nucleotide sequence ID" value="NZ_CP134050.1"/>
</dbReference>
<sequence length="80" mass="8974">MNSSISMRVRKLAVHSLNTMDPIQQILREFNAMFKQISERPKGNDSKDQEQSFALLSLVKHVDGIEKMMEKLAAEGGPAT</sequence>
<organism evidence="1 2">
    <name type="scientific">Brevibacillus brevis</name>
    <name type="common">Bacillus brevis</name>
    <dbReference type="NCBI Taxonomy" id="1393"/>
    <lineage>
        <taxon>Bacteria</taxon>
        <taxon>Bacillati</taxon>
        <taxon>Bacillota</taxon>
        <taxon>Bacilli</taxon>
        <taxon>Bacillales</taxon>
        <taxon>Paenibacillaceae</taxon>
        <taxon>Brevibacillus</taxon>
    </lineage>
</organism>
<evidence type="ECO:0000313" key="1">
    <source>
        <dbReference type="EMBL" id="WNC15274.1"/>
    </source>
</evidence>
<accession>A0ABY9T5U9</accession>
<evidence type="ECO:0000313" key="2">
    <source>
        <dbReference type="Proteomes" id="UP001256827"/>
    </source>
</evidence>
<proteinExistence type="predicted"/>
<keyword evidence="2" id="KW-1185">Reference proteome</keyword>
<dbReference type="Proteomes" id="UP001256827">
    <property type="component" value="Chromosome"/>
</dbReference>